<dbReference type="Proteomes" id="UP000812966">
    <property type="component" value="Unassembled WGS sequence"/>
</dbReference>
<reference evidence="1" key="1">
    <citation type="submission" date="2020-04" db="EMBL/GenBank/DDBJ databases">
        <title>Analysis of mating type loci in Filobasidium floriforme.</title>
        <authorList>
            <person name="Nowrousian M."/>
        </authorList>
    </citation>
    <scope>NUCLEOTIDE SEQUENCE</scope>
    <source>
        <strain evidence="1">CBS 6242</strain>
    </source>
</reference>
<evidence type="ECO:0000313" key="2">
    <source>
        <dbReference type="Proteomes" id="UP000812966"/>
    </source>
</evidence>
<protein>
    <submittedName>
        <fullName evidence="1">Uncharacterized protein</fullName>
    </submittedName>
</protein>
<organism evidence="1 2">
    <name type="scientific">Filobasidium floriforme</name>
    <dbReference type="NCBI Taxonomy" id="5210"/>
    <lineage>
        <taxon>Eukaryota</taxon>
        <taxon>Fungi</taxon>
        <taxon>Dikarya</taxon>
        <taxon>Basidiomycota</taxon>
        <taxon>Agaricomycotina</taxon>
        <taxon>Tremellomycetes</taxon>
        <taxon>Filobasidiales</taxon>
        <taxon>Filobasidiaceae</taxon>
        <taxon>Filobasidium</taxon>
    </lineage>
</organism>
<comment type="caution">
    <text evidence="1">The sequence shown here is derived from an EMBL/GenBank/DDBJ whole genome shotgun (WGS) entry which is preliminary data.</text>
</comment>
<name>A0A8K0JJK5_9TREE</name>
<proteinExistence type="predicted"/>
<evidence type="ECO:0000313" key="1">
    <source>
        <dbReference type="EMBL" id="KAG7531925.1"/>
    </source>
</evidence>
<sequence>MSNIIPPNPDAYATILGYLESLSQRQIQGVVDAAQVLVARTAAFNRVQDRRWERANMIEEFGYAAEVQCGACMVKSSGDRRCIVLGENQRCHCCVKQAKVCSFQKKAAKTPDVGAPVGQVHAGLAPQYDGNPIQYEGSANQYGGAPAQYGEGPVQYELSDSQSGSGASSSGSYSLTQKVEFWQFRNEPKLVVVA</sequence>
<dbReference type="EMBL" id="JABELV010000079">
    <property type="protein sequence ID" value="KAG7531925.1"/>
    <property type="molecule type" value="Genomic_DNA"/>
</dbReference>
<accession>A0A8K0JJK5</accession>
<gene>
    <name evidence="1" type="ORF">FFLO_03993</name>
</gene>
<keyword evidence="2" id="KW-1185">Reference proteome</keyword>
<dbReference type="AlphaFoldDB" id="A0A8K0JJK5"/>